<comment type="subcellular location">
    <subcellularLocation>
        <location evidence="1">Cell inner membrane</location>
        <topology evidence="1">Single-pass membrane protein</topology>
        <orientation evidence="1">Periplasmic side</orientation>
    </subcellularLocation>
</comment>
<evidence type="ECO:0000256" key="7">
    <source>
        <dbReference type="ARBA" id="ARBA00022927"/>
    </source>
</evidence>
<dbReference type="AlphaFoldDB" id="A0A1C7AET6"/>
<keyword evidence="13" id="KW-1185">Reference proteome</keyword>
<feature type="compositionally biased region" description="Low complexity" evidence="10">
    <location>
        <begin position="80"/>
        <end position="91"/>
    </location>
</feature>
<dbReference type="GO" id="GO:0015031">
    <property type="term" value="P:protein transport"/>
    <property type="evidence" value="ECO:0007669"/>
    <property type="project" value="UniProtKB-KW"/>
</dbReference>
<keyword evidence="7" id="KW-0653">Protein transport</keyword>
<dbReference type="Proteomes" id="UP000218899">
    <property type="component" value="Chromosome"/>
</dbReference>
<evidence type="ECO:0000256" key="1">
    <source>
        <dbReference type="ARBA" id="ARBA00004383"/>
    </source>
</evidence>
<dbReference type="PANTHER" id="PTHR33446">
    <property type="entry name" value="PROTEIN TONB-RELATED"/>
    <property type="match status" value="1"/>
</dbReference>
<dbReference type="Pfam" id="PF03544">
    <property type="entry name" value="TonB_C"/>
    <property type="match status" value="1"/>
</dbReference>
<sequence>MAATLAMHAAFSAALLELDVAPSSVASVPVMVSLIDSAGEEPSVAPPKPTKATVRARPVRKSPSPASTLKASERAPTDVPPDADASAPEAPITTDVATASEPAPTETVAADDAPAPASSVTLPRFNADYLNNPPPVYPSLARRLGEEGRVLLRVRVRPDGTSADIAISRSSGFARLDRAALEAVRKWRFVPARQGDVPVTASVLVPISFTLES</sequence>
<keyword evidence="6" id="KW-0812">Transmembrane</keyword>
<evidence type="ECO:0000259" key="11">
    <source>
        <dbReference type="PROSITE" id="PS52015"/>
    </source>
</evidence>
<evidence type="ECO:0000256" key="3">
    <source>
        <dbReference type="ARBA" id="ARBA00022448"/>
    </source>
</evidence>
<name>A0A1C7AET6_9GAMM</name>
<protein>
    <submittedName>
        <fullName evidence="12">Energy transducer TonB</fullName>
    </submittedName>
</protein>
<evidence type="ECO:0000313" key="13">
    <source>
        <dbReference type="Proteomes" id="UP000218899"/>
    </source>
</evidence>
<reference evidence="12 13" key="1">
    <citation type="submission" date="2015-08" db="EMBL/GenBank/DDBJ databases">
        <title>Complete genome sequence of Sulfurifustis variabilis.</title>
        <authorList>
            <person name="Miura A."/>
            <person name="Kojima H."/>
            <person name="Fukui M."/>
        </authorList>
    </citation>
    <scope>NUCLEOTIDE SEQUENCE [LARGE SCALE GENOMIC DNA]</scope>
    <source>
        <strain evidence="13">skN76</strain>
    </source>
</reference>
<dbReference type="OrthoDB" id="9792439at2"/>
<dbReference type="EMBL" id="AP014936">
    <property type="protein sequence ID" value="BAU49678.1"/>
    <property type="molecule type" value="Genomic_DNA"/>
</dbReference>
<evidence type="ECO:0000256" key="4">
    <source>
        <dbReference type="ARBA" id="ARBA00022475"/>
    </source>
</evidence>
<dbReference type="PROSITE" id="PS52015">
    <property type="entry name" value="TONB_CTD"/>
    <property type="match status" value="1"/>
</dbReference>
<comment type="similarity">
    <text evidence="2">Belongs to the TonB family.</text>
</comment>
<keyword evidence="4" id="KW-1003">Cell membrane</keyword>
<keyword evidence="3" id="KW-0813">Transport</keyword>
<feature type="compositionally biased region" description="Low complexity" evidence="10">
    <location>
        <begin position="102"/>
        <end position="116"/>
    </location>
</feature>
<feature type="domain" description="TonB C-terminal" evidence="11">
    <location>
        <begin position="122"/>
        <end position="213"/>
    </location>
</feature>
<dbReference type="GO" id="GO:0098797">
    <property type="term" value="C:plasma membrane protein complex"/>
    <property type="evidence" value="ECO:0007669"/>
    <property type="project" value="TreeGrafter"/>
</dbReference>
<dbReference type="InterPro" id="IPR051045">
    <property type="entry name" value="TonB-dependent_transducer"/>
</dbReference>
<organism evidence="12 13">
    <name type="scientific">Sulfurifustis variabilis</name>
    <dbReference type="NCBI Taxonomy" id="1675686"/>
    <lineage>
        <taxon>Bacteria</taxon>
        <taxon>Pseudomonadati</taxon>
        <taxon>Pseudomonadota</taxon>
        <taxon>Gammaproteobacteria</taxon>
        <taxon>Acidiferrobacterales</taxon>
        <taxon>Acidiferrobacteraceae</taxon>
        <taxon>Sulfurifustis</taxon>
    </lineage>
</organism>
<evidence type="ECO:0000256" key="9">
    <source>
        <dbReference type="ARBA" id="ARBA00023136"/>
    </source>
</evidence>
<dbReference type="NCBIfam" id="TIGR01352">
    <property type="entry name" value="tonB_Cterm"/>
    <property type="match status" value="1"/>
</dbReference>
<feature type="region of interest" description="Disordered" evidence="10">
    <location>
        <begin position="38"/>
        <end position="116"/>
    </location>
</feature>
<dbReference type="KEGG" id="sva:SVA_3130"/>
<evidence type="ECO:0000313" key="12">
    <source>
        <dbReference type="EMBL" id="BAU49678.1"/>
    </source>
</evidence>
<evidence type="ECO:0000256" key="8">
    <source>
        <dbReference type="ARBA" id="ARBA00022989"/>
    </source>
</evidence>
<keyword evidence="9" id="KW-0472">Membrane</keyword>
<gene>
    <name evidence="12" type="ORF">SVA_3130</name>
</gene>
<dbReference type="InterPro" id="IPR006260">
    <property type="entry name" value="TonB/TolA_C"/>
</dbReference>
<keyword evidence="5" id="KW-0997">Cell inner membrane</keyword>
<accession>A0A1C7AET6</accession>
<dbReference type="GO" id="GO:0055085">
    <property type="term" value="P:transmembrane transport"/>
    <property type="evidence" value="ECO:0007669"/>
    <property type="project" value="InterPro"/>
</dbReference>
<keyword evidence="8" id="KW-1133">Transmembrane helix</keyword>
<dbReference type="GO" id="GO:0031992">
    <property type="term" value="F:energy transducer activity"/>
    <property type="evidence" value="ECO:0007669"/>
    <property type="project" value="TreeGrafter"/>
</dbReference>
<evidence type="ECO:0000256" key="10">
    <source>
        <dbReference type="SAM" id="MobiDB-lite"/>
    </source>
</evidence>
<evidence type="ECO:0000256" key="2">
    <source>
        <dbReference type="ARBA" id="ARBA00006555"/>
    </source>
</evidence>
<evidence type="ECO:0000256" key="6">
    <source>
        <dbReference type="ARBA" id="ARBA00022692"/>
    </source>
</evidence>
<dbReference type="SUPFAM" id="SSF74653">
    <property type="entry name" value="TolA/TonB C-terminal domain"/>
    <property type="match status" value="1"/>
</dbReference>
<dbReference type="PANTHER" id="PTHR33446:SF2">
    <property type="entry name" value="PROTEIN TONB"/>
    <property type="match status" value="1"/>
</dbReference>
<proteinExistence type="inferred from homology"/>
<dbReference type="Gene3D" id="3.30.1150.10">
    <property type="match status" value="1"/>
</dbReference>
<evidence type="ECO:0000256" key="5">
    <source>
        <dbReference type="ARBA" id="ARBA00022519"/>
    </source>
</evidence>
<dbReference type="InterPro" id="IPR037682">
    <property type="entry name" value="TonB_C"/>
</dbReference>